<proteinExistence type="predicted"/>
<organism evidence="1 2">
    <name type="scientific">Trachipleistophora hominis</name>
    <name type="common">Microsporidian parasite</name>
    <dbReference type="NCBI Taxonomy" id="72359"/>
    <lineage>
        <taxon>Eukaryota</taxon>
        <taxon>Fungi</taxon>
        <taxon>Fungi incertae sedis</taxon>
        <taxon>Microsporidia</taxon>
        <taxon>Pleistophoridae</taxon>
        <taxon>Trachipleistophora</taxon>
    </lineage>
</organism>
<dbReference type="VEuPathDB" id="MicrosporidiaDB:THOM_0189"/>
<dbReference type="Proteomes" id="UP000011185">
    <property type="component" value="Unassembled WGS sequence"/>
</dbReference>
<dbReference type="EMBL" id="JH993813">
    <property type="protein sequence ID" value="ELQ76800.1"/>
    <property type="molecule type" value="Genomic_DNA"/>
</dbReference>
<accession>L7JZR5</accession>
<dbReference type="OrthoDB" id="10610323at2759"/>
<gene>
    <name evidence="1" type="ORF">THOM_0189</name>
</gene>
<dbReference type="OMA" id="FIVENMN"/>
<dbReference type="InParanoid" id="L7JZR5"/>
<sequence length="682" mass="78035">MAHLKHCWPTSNAWLQSQTLISTILNKWDFFLEETAKLMEMIDNMVDCDLDSDSEEGAKSPKTKFAFTPFRNDTPNDKRLPNNYLNTLQYRSVNSKKKDKASTALKYIDSVTGIENKASLHDFAETSTTKYTTNYSFNRNNGTKPINNSHISQPIPVVRKGSVPQNGSLVDDYHNSKMHQQNTIFNSTNDNSILFDNTLIASEQINSYATTEDDSERIYESMFFPESPYADQTIYSSPRSYIIRSSSTFSGQTCDLARPGSSLISTSPSVNDSSEAREDDFYNLTDEKLENEASNIRNMDIFGLSHDYIESNIRCSSIRTNFSPHNSSLPISIPRCNSNCVRENSPHNVINPSCVKMICEEVKVSGNAANPHQKIKKRAKSKINQEKKTVIITTHIGDLNTAIRKIAQNGIAPDNFSDNKGIICTRTCRDFLDFEMAANDVVLTITCADLSMINNTTKKNNFFCSMLKKLCSNTSEYNISWKIQKSKRNIKIEVFELENVFSYHIFINDVLLHVIKNDNKSIKHGIIFKTLNEKSINNLYIYLNKIFKCESNLFHHLTDYCERETAVIEVDIFNQITNEILLYVSKKPSIDFYLWKKEQLSDLVDQVITDLLNYLFPINRIEHWNESISVKRLCRILASSLTLKEGFLQEGNSRDNMHTTLLELLFDCRNFIIQKEKSVVNS</sequence>
<evidence type="ECO:0000313" key="2">
    <source>
        <dbReference type="Proteomes" id="UP000011185"/>
    </source>
</evidence>
<dbReference type="AlphaFoldDB" id="L7JZR5"/>
<reference evidence="1 2" key="1">
    <citation type="journal article" date="2012" name="PLoS Pathog.">
        <title>The genome of the obligate intracellular parasite Trachipleistophora hominis: new insights into microsporidian genome dynamics and reductive evolution.</title>
        <authorList>
            <person name="Heinz E."/>
            <person name="Williams T.A."/>
            <person name="Nakjang S."/>
            <person name="Noel C.J."/>
            <person name="Swan D.C."/>
            <person name="Goldberg A.V."/>
            <person name="Harris S.R."/>
            <person name="Weinmaier T."/>
            <person name="Markert S."/>
            <person name="Becher D."/>
            <person name="Bernhardt J."/>
            <person name="Dagan T."/>
            <person name="Hacker C."/>
            <person name="Lucocq J.M."/>
            <person name="Schweder T."/>
            <person name="Rattei T."/>
            <person name="Hall N."/>
            <person name="Hirt R.P."/>
            <person name="Embley T.M."/>
        </authorList>
    </citation>
    <scope>NUCLEOTIDE SEQUENCE [LARGE SCALE GENOMIC DNA]</scope>
</reference>
<keyword evidence="2" id="KW-1185">Reference proteome</keyword>
<protein>
    <submittedName>
        <fullName evidence="1">Uncharacterized protein</fullName>
    </submittedName>
</protein>
<evidence type="ECO:0000313" key="1">
    <source>
        <dbReference type="EMBL" id="ELQ76800.1"/>
    </source>
</evidence>
<name>L7JZR5_TRAHO</name>
<dbReference type="HOGENOM" id="CLU_358318_0_0_1"/>